<keyword evidence="1" id="KW-0175">Coiled coil</keyword>
<dbReference type="Gene3D" id="2.60.40.10">
    <property type="entry name" value="Immunoglobulins"/>
    <property type="match status" value="1"/>
</dbReference>
<dbReference type="WBParaSite" id="MBELARI_LOCUS18173">
    <property type="protein sequence ID" value="MBELARI_LOCUS18173"/>
    <property type="gene ID" value="MBELARI_LOCUS18173"/>
</dbReference>
<evidence type="ECO:0000259" key="2">
    <source>
        <dbReference type="Pfam" id="PF00635"/>
    </source>
</evidence>
<dbReference type="Pfam" id="PF00635">
    <property type="entry name" value="Motile_Sperm"/>
    <property type="match status" value="1"/>
</dbReference>
<sequence>MASSVNNFVILDQTLIMFDVEQVENASQTITIRRHPDCRVPVCWRLLTNGPTRYMVAPNGGIINNSNPLQIRIELLENKYDPRHIMHIQAIEAREIKDFQVLWAALPDPSQIQKITLELSTTVLSLDRAVALGEEAALSKSASLTDMLSASNLMGEARLKELQQIHACIEADTERIKSDCEEMERLKAALIQKVDEQRAMVQALQKQLEKAEETSQRLQKEEADANDVEVQEKPRFMSCVCS</sequence>
<dbReference type="InterPro" id="IPR008962">
    <property type="entry name" value="PapD-like_sf"/>
</dbReference>
<dbReference type="InterPro" id="IPR013783">
    <property type="entry name" value="Ig-like_fold"/>
</dbReference>
<evidence type="ECO:0000313" key="4">
    <source>
        <dbReference type="WBParaSite" id="MBELARI_LOCUS18173"/>
    </source>
</evidence>
<feature type="coiled-coil region" evidence="1">
    <location>
        <begin position="180"/>
        <end position="231"/>
    </location>
</feature>
<dbReference type="Proteomes" id="UP000887575">
    <property type="component" value="Unassembled WGS sequence"/>
</dbReference>
<evidence type="ECO:0000313" key="3">
    <source>
        <dbReference type="Proteomes" id="UP000887575"/>
    </source>
</evidence>
<evidence type="ECO:0000256" key="1">
    <source>
        <dbReference type="SAM" id="Coils"/>
    </source>
</evidence>
<feature type="domain" description="MSP" evidence="2">
    <location>
        <begin position="14"/>
        <end position="94"/>
    </location>
</feature>
<reference evidence="4" key="1">
    <citation type="submission" date="2024-02" db="UniProtKB">
        <authorList>
            <consortium name="WormBaseParasite"/>
        </authorList>
    </citation>
    <scope>IDENTIFICATION</scope>
</reference>
<dbReference type="AlphaFoldDB" id="A0AAF3EWM9"/>
<accession>A0AAF3EWM9</accession>
<protein>
    <submittedName>
        <fullName evidence="4">Major sperm protein</fullName>
    </submittedName>
</protein>
<dbReference type="SUPFAM" id="SSF49354">
    <property type="entry name" value="PapD-like"/>
    <property type="match status" value="1"/>
</dbReference>
<proteinExistence type="predicted"/>
<keyword evidence="3" id="KW-1185">Reference proteome</keyword>
<organism evidence="3 4">
    <name type="scientific">Mesorhabditis belari</name>
    <dbReference type="NCBI Taxonomy" id="2138241"/>
    <lineage>
        <taxon>Eukaryota</taxon>
        <taxon>Metazoa</taxon>
        <taxon>Ecdysozoa</taxon>
        <taxon>Nematoda</taxon>
        <taxon>Chromadorea</taxon>
        <taxon>Rhabditida</taxon>
        <taxon>Rhabditina</taxon>
        <taxon>Rhabditomorpha</taxon>
        <taxon>Rhabditoidea</taxon>
        <taxon>Rhabditidae</taxon>
        <taxon>Mesorhabditinae</taxon>
        <taxon>Mesorhabditis</taxon>
    </lineage>
</organism>
<name>A0AAF3EWM9_9BILA</name>
<dbReference type="InterPro" id="IPR000535">
    <property type="entry name" value="MSP_dom"/>
</dbReference>